<gene>
    <name evidence="2" type="ORF">L201_006413</name>
</gene>
<protein>
    <recommendedName>
        <fullName evidence="4">HCNGP-domain-containing protein</fullName>
    </recommendedName>
</protein>
<feature type="region of interest" description="Disordered" evidence="1">
    <location>
        <begin position="1"/>
        <end position="87"/>
    </location>
</feature>
<sequence>MQGLVHYSDDSSPEQSTSSNQAGPSRLRNDITSDPLASSSYTNKSKIRSAPNGIVLTPKSPKRQRRTSPQISSSDTSTPKHNQLPENLTHTAQSDISKTELSNSKDQIGSSKFGIEFQGLNEDEIFNLVTLPPNIDGLENWGIPPEVDPNECDDTLKKKVEHFLKLKYENNEHINTRLLSSSSFANPHIYSKLVEFVSIDERSTNFPSNGWLTRRNLEELIPQYGPKTLSDNQKAKQEAVKAAQAISGGKREITFAPGKHKDEPRKRDRNGWEKDDTKYRHTGHRNKERDRDRERYKDRDRKRDRR</sequence>
<feature type="region of interest" description="Disordered" evidence="1">
    <location>
        <begin position="244"/>
        <end position="306"/>
    </location>
</feature>
<dbReference type="GeneID" id="91097082"/>
<evidence type="ECO:0000256" key="1">
    <source>
        <dbReference type="SAM" id="MobiDB-lite"/>
    </source>
</evidence>
<proteinExistence type="predicted"/>
<dbReference type="GO" id="GO:0006355">
    <property type="term" value="P:regulation of DNA-templated transcription"/>
    <property type="evidence" value="ECO:0007669"/>
    <property type="project" value="InterPro"/>
</dbReference>
<evidence type="ECO:0000313" key="3">
    <source>
        <dbReference type="Proteomes" id="UP001355207"/>
    </source>
</evidence>
<name>A0AAX4K3M1_9TREE</name>
<dbReference type="RefSeq" id="XP_066078229.1">
    <property type="nucleotide sequence ID" value="XM_066222132.1"/>
</dbReference>
<dbReference type="GO" id="GO:0005634">
    <property type="term" value="C:nucleus"/>
    <property type="evidence" value="ECO:0007669"/>
    <property type="project" value="TreeGrafter"/>
</dbReference>
<evidence type="ECO:0000313" key="2">
    <source>
        <dbReference type="EMBL" id="WWC91467.1"/>
    </source>
</evidence>
<feature type="compositionally biased region" description="Polar residues" evidence="1">
    <location>
        <begin position="30"/>
        <end position="44"/>
    </location>
</feature>
<dbReference type="PANTHER" id="PTHR13464">
    <property type="entry name" value="TRANSCRIPTIONAL REGULATOR PROTEIN HCNGP"/>
    <property type="match status" value="1"/>
</dbReference>
<accession>A0AAX4K3M1</accession>
<feature type="compositionally biased region" description="Basic and acidic residues" evidence="1">
    <location>
        <begin position="249"/>
        <end position="306"/>
    </location>
</feature>
<evidence type="ECO:0008006" key="4">
    <source>
        <dbReference type="Google" id="ProtNLM"/>
    </source>
</evidence>
<dbReference type="InterPro" id="IPR012479">
    <property type="entry name" value="SAP30BP"/>
</dbReference>
<dbReference type="PANTHER" id="PTHR13464:SF0">
    <property type="entry name" value="SAP30-BINDING PROTEIN"/>
    <property type="match status" value="1"/>
</dbReference>
<keyword evidence="3" id="KW-1185">Reference proteome</keyword>
<dbReference type="Pfam" id="PF07818">
    <property type="entry name" value="HCNGP"/>
    <property type="match status" value="1"/>
</dbReference>
<dbReference type="AlphaFoldDB" id="A0AAX4K3M1"/>
<dbReference type="Proteomes" id="UP001355207">
    <property type="component" value="Chromosome 8"/>
</dbReference>
<dbReference type="EMBL" id="CP144105">
    <property type="protein sequence ID" value="WWC91467.1"/>
    <property type="molecule type" value="Genomic_DNA"/>
</dbReference>
<reference evidence="2 3" key="1">
    <citation type="submission" date="2024-01" db="EMBL/GenBank/DDBJ databases">
        <title>Comparative genomics of Cryptococcus and Kwoniella reveals pathogenesis evolution and contrasting modes of karyotype evolution via chromosome fusion or intercentromeric recombination.</title>
        <authorList>
            <person name="Coelho M.A."/>
            <person name="David-Palma M."/>
            <person name="Shea T."/>
            <person name="Bowers K."/>
            <person name="McGinley-Smith S."/>
            <person name="Mohammad A.W."/>
            <person name="Gnirke A."/>
            <person name="Yurkov A.M."/>
            <person name="Nowrousian M."/>
            <person name="Sun S."/>
            <person name="Cuomo C.A."/>
            <person name="Heitman J."/>
        </authorList>
    </citation>
    <scope>NUCLEOTIDE SEQUENCE [LARGE SCALE GENOMIC DNA]</scope>
    <source>
        <strain evidence="2 3">CBS 6074</strain>
    </source>
</reference>
<organism evidence="2 3">
    <name type="scientific">Kwoniella dendrophila CBS 6074</name>
    <dbReference type="NCBI Taxonomy" id="1295534"/>
    <lineage>
        <taxon>Eukaryota</taxon>
        <taxon>Fungi</taxon>
        <taxon>Dikarya</taxon>
        <taxon>Basidiomycota</taxon>
        <taxon>Agaricomycotina</taxon>
        <taxon>Tremellomycetes</taxon>
        <taxon>Tremellales</taxon>
        <taxon>Cryptococcaceae</taxon>
        <taxon>Kwoniella</taxon>
    </lineage>
</organism>
<feature type="compositionally biased region" description="Polar residues" evidence="1">
    <location>
        <begin position="67"/>
        <end position="87"/>
    </location>
</feature>